<dbReference type="Gene3D" id="1.25.40.20">
    <property type="entry name" value="Ankyrin repeat-containing domain"/>
    <property type="match status" value="1"/>
</dbReference>
<evidence type="ECO:0000313" key="4">
    <source>
        <dbReference type="EMBL" id="KAF4738906.1"/>
    </source>
</evidence>
<protein>
    <submittedName>
        <fullName evidence="4">Uncharacterized protein</fullName>
    </submittedName>
</protein>
<dbReference type="SMART" id="SM00248">
    <property type="entry name" value="ANK"/>
    <property type="match status" value="3"/>
</dbReference>
<feature type="repeat" description="ANK" evidence="3">
    <location>
        <begin position="49"/>
        <end position="81"/>
    </location>
</feature>
<keyword evidence="2 3" id="KW-0040">ANK repeat</keyword>
<dbReference type="PANTHER" id="PTHR24198">
    <property type="entry name" value="ANKYRIN REPEAT AND PROTEIN KINASE DOMAIN-CONTAINING PROTEIN"/>
    <property type="match status" value="1"/>
</dbReference>
<dbReference type="PRINTS" id="PR01415">
    <property type="entry name" value="ANKYRIN"/>
</dbReference>
<accession>A0A7J6T373</accession>
<keyword evidence="1" id="KW-0677">Repeat</keyword>
<comment type="caution">
    <text evidence="4">The sequence shown here is derived from an EMBL/GenBank/DDBJ whole genome shotgun (WGS) entry which is preliminary data.</text>
</comment>
<feature type="non-terminal residue" evidence="4">
    <location>
        <position position="149"/>
    </location>
</feature>
<evidence type="ECO:0000256" key="2">
    <source>
        <dbReference type="ARBA" id="ARBA00023043"/>
    </source>
</evidence>
<dbReference type="InterPro" id="IPR036770">
    <property type="entry name" value="Ankyrin_rpt-contain_sf"/>
</dbReference>
<reference evidence="4 5" key="1">
    <citation type="submission" date="2020-04" db="EMBL/GenBank/DDBJ databases">
        <title>Perkinsus olseni comparative genomics.</title>
        <authorList>
            <person name="Bogema D.R."/>
        </authorList>
    </citation>
    <scope>NUCLEOTIDE SEQUENCE [LARGE SCALE GENOMIC DNA]</scope>
    <source>
        <strain evidence="4 5">ATCC PRA-207</strain>
    </source>
</reference>
<organism evidence="4 5">
    <name type="scientific">Perkinsus olseni</name>
    <name type="common">Perkinsus atlanticus</name>
    <dbReference type="NCBI Taxonomy" id="32597"/>
    <lineage>
        <taxon>Eukaryota</taxon>
        <taxon>Sar</taxon>
        <taxon>Alveolata</taxon>
        <taxon>Perkinsozoa</taxon>
        <taxon>Perkinsea</taxon>
        <taxon>Perkinsida</taxon>
        <taxon>Perkinsidae</taxon>
        <taxon>Perkinsus</taxon>
    </lineage>
</organism>
<dbReference type="SUPFAM" id="SSF48403">
    <property type="entry name" value="Ankyrin repeat"/>
    <property type="match status" value="1"/>
</dbReference>
<dbReference type="EMBL" id="JABANO010014247">
    <property type="protein sequence ID" value="KAF4738906.1"/>
    <property type="molecule type" value="Genomic_DNA"/>
</dbReference>
<proteinExistence type="predicted"/>
<evidence type="ECO:0000256" key="3">
    <source>
        <dbReference type="PROSITE-ProRule" id="PRU00023"/>
    </source>
</evidence>
<dbReference type="PROSITE" id="PS50088">
    <property type="entry name" value="ANK_REPEAT"/>
    <property type="match status" value="2"/>
</dbReference>
<dbReference type="InterPro" id="IPR002110">
    <property type="entry name" value="Ankyrin_rpt"/>
</dbReference>
<name>A0A7J6T373_PEROL</name>
<gene>
    <name evidence="4" type="ORF">FOZ63_012320</name>
</gene>
<dbReference type="PANTHER" id="PTHR24198:SF165">
    <property type="entry name" value="ANKYRIN REPEAT-CONTAINING PROTEIN-RELATED"/>
    <property type="match status" value="1"/>
</dbReference>
<sequence length="149" mass="15541">MAIESGAELDLPHPRTGFTPLHTAVEKGHYELCVMLLKGGAKPNLVPRGGFSVLYIAAQNGDLRFCRLLIESGADPNRRAANGETAIFGALGTEKDDGRVGVIKILLAAGAERALECGMSNEVIGVLVGEGGAVPDAVEPETGDSTLMR</sequence>
<dbReference type="Proteomes" id="UP000553632">
    <property type="component" value="Unassembled WGS sequence"/>
</dbReference>
<keyword evidence="5" id="KW-1185">Reference proteome</keyword>
<dbReference type="AlphaFoldDB" id="A0A7J6T373"/>
<evidence type="ECO:0000313" key="5">
    <source>
        <dbReference type="Proteomes" id="UP000553632"/>
    </source>
</evidence>
<dbReference type="PROSITE" id="PS50297">
    <property type="entry name" value="ANK_REP_REGION"/>
    <property type="match status" value="2"/>
</dbReference>
<dbReference type="Pfam" id="PF13637">
    <property type="entry name" value="Ank_4"/>
    <property type="match status" value="1"/>
</dbReference>
<evidence type="ECO:0000256" key="1">
    <source>
        <dbReference type="ARBA" id="ARBA00022737"/>
    </source>
</evidence>
<feature type="repeat" description="ANK" evidence="3">
    <location>
        <begin position="16"/>
        <end position="48"/>
    </location>
</feature>